<reference evidence="8" key="1">
    <citation type="journal article" date="2020" name="Stud. Mycol.">
        <title>101 Dothideomycetes genomes: a test case for predicting lifestyles and emergence of pathogens.</title>
        <authorList>
            <person name="Haridas S."/>
            <person name="Albert R."/>
            <person name="Binder M."/>
            <person name="Bloem J."/>
            <person name="Labutti K."/>
            <person name="Salamov A."/>
            <person name="Andreopoulos B."/>
            <person name="Baker S."/>
            <person name="Barry K."/>
            <person name="Bills G."/>
            <person name="Bluhm B."/>
            <person name="Cannon C."/>
            <person name="Castanera R."/>
            <person name="Culley D."/>
            <person name="Daum C."/>
            <person name="Ezra D."/>
            <person name="Gonzalez J."/>
            <person name="Henrissat B."/>
            <person name="Kuo A."/>
            <person name="Liang C."/>
            <person name="Lipzen A."/>
            <person name="Lutzoni F."/>
            <person name="Magnuson J."/>
            <person name="Mondo S."/>
            <person name="Nolan M."/>
            <person name="Ohm R."/>
            <person name="Pangilinan J."/>
            <person name="Park H.-J."/>
            <person name="Ramirez L."/>
            <person name="Alfaro M."/>
            <person name="Sun H."/>
            <person name="Tritt A."/>
            <person name="Yoshinaga Y."/>
            <person name="Zwiers L.-H."/>
            <person name="Turgeon B."/>
            <person name="Goodwin S."/>
            <person name="Spatafora J."/>
            <person name="Crous P."/>
            <person name="Grigoriev I."/>
        </authorList>
    </citation>
    <scope>NUCLEOTIDE SEQUENCE</scope>
    <source>
        <strain evidence="8">CBS 675.92</strain>
    </source>
</reference>
<evidence type="ECO:0000313" key="9">
    <source>
        <dbReference type="Proteomes" id="UP000800035"/>
    </source>
</evidence>
<feature type="transmembrane region" description="Helical" evidence="6">
    <location>
        <begin position="175"/>
        <end position="196"/>
    </location>
</feature>
<comment type="similarity">
    <text evidence="5">Belongs to the SAT4 family.</text>
</comment>
<organism evidence="8 9">
    <name type="scientific">Byssothecium circinans</name>
    <dbReference type="NCBI Taxonomy" id="147558"/>
    <lineage>
        <taxon>Eukaryota</taxon>
        <taxon>Fungi</taxon>
        <taxon>Dikarya</taxon>
        <taxon>Ascomycota</taxon>
        <taxon>Pezizomycotina</taxon>
        <taxon>Dothideomycetes</taxon>
        <taxon>Pleosporomycetidae</taxon>
        <taxon>Pleosporales</taxon>
        <taxon>Massarineae</taxon>
        <taxon>Massarinaceae</taxon>
        <taxon>Byssothecium</taxon>
    </lineage>
</organism>
<dbReference type="Pfam" id="PF20684">
    <property type="entry name" value="Fung_rhodopsin"/>
    <property type="match status" value="1"/>
</dbReference>
<dbReference type="PANTHER" id="PTHR33048">
    <property type="entry name" value="PTH11-LIKE INTEGRAL MEMBRANE PROTEIN (AFU_ORTHOLOGUE AFUA_5G11245)"/>
    <property type="match status" value="1"/>
</dbReference>
<feature type="transmembrane region" description="Helical" evidence="6">
    <location>
        <begin position="22"/>
        <end position="45"/>
    </location>
</feature>
<dbReference type="InterPro" id="IPR052337">
    <property type="entry name" value="SAT4-like"/>
</dbReference>
<dbReference type="EMBL" id="ML976983">
    <property type="protein sequence ID" value="KAF1959995.1"/>
    <property type="molecule type" value="Genomic_DNA"/>
</dbReference>
<keyword evidence="9" id="KW-1185">Reference proteome</keyword>
<accession>A0A6A5U578</accession>
<evidence type="ECO:0000256" key="2">
    <source>
        <dbReference type="ARBA" id="ARBA00022692"/>
    </source>
</evidence>
<protein>
    <recommendedName>
        <fullName evidence="7">Rhodopsin domain-containing protein</fullName>
    </recommendedName>
</protein>
<feature type="transmembrane region" description="Helical" evidence="6">
    <location>
        <begin position="57"/>
        <end position="77"/>
    </location>
</feature>
<proteinExistence type="inferred from homology"/>
<feature type="transmembrane region" description="Helical" evidence="6">
    <location>
        <begin position="113"/>
        <end position="130"/>
    </location>
</feature>
<evidence type="ECO:0000256" key="4">
    <source>
        <dbReference type="ARBA" id="ARBA00023136"/>
    </source>
</evidence>
<keyword evidence="3 6" id="KW-1133">Transmembrane helix</keyword>
<dbReference type="PANTHER" id="PTHR33048:SF42">
    <property type="entry name" value="INTEGRAL MEMBRANE PROTEIN"/>
    <property type="match status" value="1"/>
</dbReference>
<comment type="subcellular location">
    <subcellularLocation>
        <location evidence="1">Membrane</location>
        <topology evidence="1">Multi-pass membrane protein</topology>
    </subcellularLocation>
</comment>
<dbReference type="AlphaFoldDB" id="A0A6A5U578"/>
<evidence type="ECO:0000256" key="1">
    <source>
        <dbReference type="ARBA" id="ARBA00004141"/>
    </source>
</evidence>
<keyword evidence="2 6" id="KW-0812">Transmembrane</keyword>
<feature type="domain" description="Rhodopsin" evidence="7">
    <location>
        <begin position="2"/>
        <end position="200"/>
    </location>
</feature>
<name>A0A6A5U578_9PLEO</name>
<feature type="non-terminal residue" evidence="8">
    <location>
        <position position="1"/>
    </location>
</feature>
<feature type="transmembrane region" description="Helical" evidence="6">
    <location>
        <begin position="142"/>
        <end position="163"/>
    </location>
</feature>
<evidence type="ECO:0000256" key="5">
    <source>
        <dbReference type="ARBA" id="ARBA00038359"/>
    </source>
</evidence>
<dbReference type="GO" id="GO:0016020">
    <property type="term" value="C:membrane"/>
    <property type="evidence" value="ECO:0007669"/>
    <property type="project" value="UniProtKB-SubCell"/>
</dbReference>
<evidence type="ECO:0000256" key="3">
    <source>
        <dbReference type="ARBA" id="ARBA00022989"/>
    </source>
</evidence>
<evidence type="ECO:0000256" key="6">
    <source>
        <dbReference type="SAM" id="Phobius"/>
    </source>
</evidence>
<gene>
    <name evidence="8" type="ORF">CC80DRAFT_396473</name>
</gene>
<dbReference type="OrthoDB" id="3934549at2759"/>
<evidence type="ECO:0000313" key="8">
    <source>
        <dbReference type="EMBL" id="KAF1959995.1"/>
    </source>
</evidence>
<evidence type="ECO:0000259" key="7">
    <source>
        <dbReference type="Pfam" id="PF20684"/>
    </source>
</evidence>
<feature type="non-terminal residue" evidence="8">
    <location>
        <position position="200"/>
    </location>
</feature>
<dbReference type="InterPro" id="IPR049326">
    <property type="entry name" value="Rhodopsin_dom_fungi"/>
</dbReference>
<keyword evidence="4 6" id="KW-0472">Membrane</keyword>
<dbReference type="Proteomes" id="UP000800035">
    <property type="component" value="Unassembled WGS sequence"/>
</dbReference>
<sequence>SFGFGRHLHDMNPDTRMLVVKYFYLSEVFILVDLPICRISFGITLLKISVQAWQKAILWFCMLSLTSVCWLQAIFILTQCNPVKKNWDRMNVPGTCRQRTKPWETFGHLTGEWSAAMDFVMAALPVFILYKLQIRTLEKIGVILAMSCGAMAGIMAAIKTAHLQKLVYGRDDTTFHMILSIAEVCVTMVATSIPFLRPLV</sequence>